<dbReference type="InterPro" id="IPR032675">
    <property type="entry name" value="LRR_dom_sf"/>
</dbReference>
<dbReference type="AlphaFoldDB" id="A0A8H5D7I5"/>
<name>A0A8H5D7I5_9AGAR</name>
<comment type="caution">
    <text evidence="1">The sequence shown here is derived from an EMBL/GenBank/DDBJ whole genome shotgun (WGS) entry which is preliminary data.</text>
</comment>
<accession>A0A8H5D7I5</accession>
<proteinExistence type="predicted"/>
<dbReference type="Gene3D" id="3.80.10.10">
    <property type="entry name" value="Ribonuclease Inhibitor"/>
    <property type="match status" value="1"/>
</dbReference>
<evidence type="ECO:0000313" key="2">
    <source>
        <dbReference type="Proteomes" id="UP000559027"/>
    </source>
</evidence>
<gene>
    <name evidence="1" type="ORF">D9756_007194</name>
</gene>
<dbReference type="EMBL" id="JAACJO010000009">
    <property type="protein sequence ID" value="KAF5354158.1"/>
    <property type="molecule type" value="Genomic_DNA"/>
</dbReference>
<evidence type="ECO:0000313" key="1">
    <source>
        <dbReference type="EMBL" id="KAF5354158.1"/>
    </source>
</evidence>
<dbReference type="Proteomes" id="UP000559027">
    <property type="component" value="Unassembled WGS sequence"/>
</dbReference>
<organism evidence="1 2">
    <name type="scientific">Leucocoprinus leucothites</name>
    <dbReference type="NCBI Taxonomy" id="201217"/>
    <lineage>
        <taxon>Eukaryota</taxon>
        <taxon>Fungi</taxon>
        <taxon>Dikarya</taxon>
        <taxon>Basidiomycota</taxon>
        <taxon>Agaricomycotina</taxon>
        <taxon>Agaricomycetes</taxon>
        <taxon>Agaricomycetidae</taxon>
        <taxon>Agaricales</taxon>
        <taxon>Agaricineae</taxon>
        <taxon>Agaricaceae</taxon>
        <taxon>Leucocoprinus</taxon>
    </lineage>
</organism>
<protein>
    <recommendedName>
        <fullName evidence="3">F-box domain-containing protein</fullName>
    </recommendedName>
</protein>
<dbReference type="OrthoDB" id="3071086at2759"/>
<keyword evidence="2" id="KW-1185">Reference proteome</keyword>
<evidence type="ECO:0008006" key="3">
    <source>
        <dbReference type="Google" id="ProtNLM"/>
    </source>
</evidence>
<reference evidence="1 2" key="1">
    <citation type="journal article" date="2020" name="ISME J.">
        <title>Uncovering the hidden diversity of litter-decomposition mechanisms in mushroom-forming fungi.</title>
        <authorList>
            <person name="Floudas D."/>
            <person name="Bentzer J."/>
            <person name="Ahren D."/>
            <person name="Johansson T."/>
            <person name="Persson P."/>
            <person name="Tunlid A."/>
        </authorList>
    </citation>
    <scope>NUCLEOTIDE SEQUENCE [LARGE SCALE GENOMIC DNA]</scope>
    <source>
        <strain evidence="1 2">CBS 146.42</strain>
    </source>
</reference>
<sequence length="595" mass="67515">MILCRLQWTLIRLVDRFRDSVIKNQFFHDPQKLGLCNAKCLGISTALRSLSAFFSAVEYFMKFRGMYTSSLKASCPLASTCEPMFTINTAASASETLAYQPLLRFYLSLVHHLRPRDILSLQQASIISLSSAKYIVHLLTIITSSWDTSHPRESSKDTEVPSQGIVLTLFLLFLFINSSRRNSSLPAMSAATREEIRILRAEINHLETLVANEPNLIPQRSTLLRRLNLIQPPIGQLPREILSEIFQALLLPSTSIYTHIRQFASVPDGFKSPFVLGAVSSLWREVAFSTRSLWTSFRWAVGEKSPHNILEVYLKNSGTLPIHLELEFSHFSQQNALFHPWVDKELVKSMSRIQTLKLYQPPPIWEAYIPDKLPALENLDITRIDTPDNSQGDVLLGQCTSLRRLALCCMIPPDPGVSLHYQVPANLNTLCLRLIPIDAALKILECCRELVELSLSFLTEPHIRDLNDVSMQCWHREPLFFRQLESFEWYRVRMPALRTLALRDAPAPEDPASASERLFLIRHAMTVSTLHLEEVSRIFPEWTYINLFTSDSAIESLTIHKFDAAAIAGLIVLLTPESSGQARTRVLLLEIVRAS</sequence>
<dbReference type="SUPFAM" id="SSF52047">
    <property type="entry name" value="RNI-like"/>
    <property type="match status" value="1"/>
</dbReference>